<dbReference type="PANTHER" id="PTHR13664">
    <property type="entry name" value="BECLIN 1-ASSOCIATED AUTOPHAGY-RELATED KEY REGULATOR"/>
    <property type="match status" value="1"/>
</dbReference>
<reference evidence="1" key="1">
    <citation type="submission" date="2020-11" db="EMBL/GenBank/DDBJ databases">
        <authorList>
            <person name="Tran Van P."/>
        </authorList>
    </citation>
    <scope>NUCLEOTIDE SEQUENCE</scope>
</reference>
<keyword evidence="2" id="KW-1185">Reference proteome</keyword>
<gene>
    <name evidence="1" type="ORF">OSB1V03_LOCUS14115</name>
</gene>
<evidence type="ECO:0000313" key="2">
    <source>
        <dbReference type="Proteomes" id="UP000759131"/>
    </source>
</evidence>
<dbReference type="GO" id="GO:0000045">
    <property type="term" value="P:autophagosome assembly"/>
    <property type="evidence" value="ECO:0007669"/>
    <property type="project" value="TreeGrafter"/>
</dbReference>
<dbReference type="GO" id="GO:0009267">
    <property type="term" value="P:cellular response to starvation"/>
    <property type="evidence" value="ECO:0007669"/>
    <property type="project" value="TreeGrafter"/>
</dbReference>
<dbReference type="OrthoDB" id="6436063at2759"/>
<dbReference type="PANTHER" id="PTHR13664:SF0">
    <property type="entry name" value="BECLIN 1-ASSOCIATED AUTOPHAGY-RELATED KEY REGULATOR"/>
    <property type="match status" value="1"/>
</dbReference>
<dbReference type="GO" id="GO:0097632">
    <property type="term" value="C:extrinsic component of phagophore assembly site membrane"/>
    <property type="evidence" value="ECO:0007669"/>
    <property type="project" value="TreeGrafter"/>
</dbReference>
<protein>
    <submittedName>
        <fullName evidence="1">Uncharacterized protein</fullName>
    </submittedName>
</protein>
<dbReference type="EMBL" id="OC867804">
    <property type="protein sequence ID" value="CAD7633719.1"/>
    <property type="molecule type" value="Genomic_DNA"/>
</dbReference>
<dbReference type="GO" id="GO:0016240">
    <property type="term" value="P:autophagosome membrane docking"/>
    <property type="evidence" value="ECO:0007669"/>
    <property type="project" value="TreeGrafter"/>
</dbReference>
<feature type="non-terminal residue" evidence="1">
    <location>
        <position position="164"/>
    </location>
</feature>
<organism evidence="1">
    <name type="scientific">Medioppia subpectinata</name>
    <dbReference type="NCBI Taxonomy" id="1979941"/>
    <lineage>
        <taxon>Eukaryota</taxon>
        <taxon>Metazoa</taxon>
        <taxon>Ecdysozoa</taxon>
        <taxon>Arthropoda</taxon>
        <taxon>Chelicerata</taxon>
        <taxon>Arachnida</taxon>
        <taxon>Acari</taxon>
        <taxon>Acariformes</taxon>
        <taxon>Sarcoptiformes</taxon>
        <taxon>Oribatida</taxon>
        <taxon>Brachypylina</taxon>
        <taxon>Oppioidea</taxon>
        <taxon>Oppiidae</taxon>
        <taxon>Medioppia</taxon>
    </lineage>
</organism>
<dbReference type="GO" id="GO:0000423">
    <property type="term" value="P:mitophagy"/>
    <property type="evidence" value="ECO:0007669"/>
    <property type="project" value="TreeGrafter"/>
</dbReference>
<dbReference type="AlphaFoldDB" id="A0A7R9L4A5"/>
<sequence length="164" mass="18806">MNDTMDDTLDDTNDSSTAPQEFTISSALVESHFSDIPCNERSVDNDSKSVNIAKNGDKYLLECRVCRCHKSIFFCSDCVRNGEFTDSKKRTRIPERFAEKKLKYFRLKDEQQILSDKMDNDLNALVTKEELECRIRLLEANVLSLRKTVSDARHGLETSISDLK</sequence>
<evidence type="ECO:0000313" key="1">
    <source>
        <dbReference type="EMBL" id="CAD7633719.1"/>
    </source>
</evidence>
<dbReference type="GO" id="GO:0097629">
    <property type="term" value="C:extrinsic component of omegasome membrane"/>
    <property type="evidence" value="ECO:0007669"/>
    <property type="project" value="TreeGrafter"/>
</dbReference>
<dbReference type="GO" id="GO:0035014">
    <property type="term" value="F:phosphatidylinositol 3-kinase regulator activity"/>
    <property type="evidence" value="ECO:0007669"/>
    <property type="project" value="TreeGrafter"/>
</dbReference>
<dbReference type="GO" id="GO:0005776">
    <property type="term" value="C:autophagosome"/>
    <property type="evidence" value="ECO:0007669"/>
    <property type="project" value="TreeGrafter"/>
</dbReference>
<dbReference type="EMBL" id="CAJPIZ010013229">
    <property type="protein sequence ID" value="CAG2114149.1"/>
    <property type="molecule type" value="Genomic_DNA"/>
</dbReference>
<accession>A0A7R9L4A5</accession>
<dbReference type="GO" id="GO:0035032">
    <property type="term" value="C:phosphatidylinositol 3-kinase complex, class III"/>
    <property type="evidence" value="ECO:0007669"/>
    <property type="project" value="TreeGrafter"/>
</dbReference>
<proteinExistence type="predicted"/>
<dbReference type="Proteomes" id="UP000759131">
    <property type="component" value="Unassembled WGS sequence"/>
</dbReference>
<name>A0A7R9L4A5_9ACAR</name>
<dbReference type="GO" id="GO:0043495">
    <property type="term" value="F:protein-membrane adaptor activity"/>
    <property type="evidence" value="ECO:0007669"/>
    <property type="project" value="TreeGrafter"/>
</dbReference>